<evidence type="ECO:0000259" key="3">
    <source>
        <dbReference type="Pfam" id="PF00263"/>
    </source>
</evidence>
<feature type="compositionally biased region" description="Low complexity" evidence="2">
    <location>
        <begin position="196"/>
        <end position="246"/>
    </location>
</feature>
<proteinExistence type="inferred from homology"/>
<reference evidence="4 5" key="1">
    <citation type="submission" date="2015-12" db="EMBL/GenBank/DDBJ databases">
        <authorList>
            <person name="Shamseldin A."/>
            <person name="Moawad H."/>
            <person name="Abd El-Rahim W.M."/>
            <person name="Sadowsky M.J."/>
        </authorList>
    </citation>
    <scope>NUCLEOTIDE SEQUENCE [LARGE SCALE GENOMIC DNA]</scope>
    <source>
        <strain evidence="4 5">WF1</strain>
    </source>
</reference>
<sequence>MFRLRCVLLIVCLAVFGSAWSAKRISNKISELDFQDITVGDALRILSKQSDMNIISSKAAAEIQMTMYLRNIQPMAVLEAMAKTYNLWYEKDKKSGVIRVYTVKEFRLGNVDYRNERTEVFTFKHQRTSLDFGYMIQDLFGYGRVMLSQGADENEVINDLYERLERFDIIASNTYNQTDNSNSNGFGISSSGGGNNNSQNGNNNSNNNSRNGNNNNNSQNGNNNNRNGNYNNRNSNNRNGNGQNNGMFLGRNQAFDALEQLPKNETDAMLTGSHIGSTASMNELIEHVSPIYVTLIRRQNRVLVRTRDKDAMQEIQILFKKLNINMATLMLEVKVLELILNDGYESSFDFTINSGDFQVTKASSENFITAASNVSDLVRTGLGDPSMVAAVVSKNFKARLKLLEEEGRVTALATPMITTSNQEVSRIFIGEERPITTSLSVTCPAIATQSGVLGGGISQSVCIQAPDTEIRPIGKTLLLTPNISADGTVDIRLLVEDSRVCEGCGNIPNADGRGTLTNYKVDTVQAQTFSGDIVAENAQMIAVGGLINERSEDIEKKVPVLGDIPYLGFFFNDIQRVRRRTEMVILIRPYVMNNKEDDIDVNQAWLEANSIHPSADNLNHLDMYKNNQHLDKGYELQPDYKVYPLQDEFDSYHGKGAGAKVPKVAEPEQATFMQLTEYAARTVRLPDSKHEKVAGIQAVQVPGAYQLAEVFYDLRLTAAPVASWRKGGVYVTAVEVRNLSNETVTIDYQHLKGNWLASTIEEEKVAPRKDFGDMTYLYLLSSKPFEQALEY</sequence>
<dbReference type="GO" id="GO:0015627">
    <property type="term" value="C:type II protein secretion system complex"/>
    <property type="evidence" value="ECO:0007669"/>
    <property type="project" value="TreeGrafter"/>
</dbReference>
<dbReference type="InterPro" id="IPR004846">
    <property type="entry name" value="T2SS/T3SS_dom"/>
</dbReference>
<dbReference type="OrthoDB" id="9775455at2"/>
<dbReference type="Pfam" id="PF11920">
    <property type="entry name" value="DUF3438"/>
    <property type="match status" value="1"/>
</dbReference>
<protein>
    <recommendedName>
        <fullName evidence="3">Type II/III secretion system secretin-like domain-containing protein</fullName>
    </recommendedName>
</protein>
<dbReference type="RefSeq" id="WP_158083056.1">
    <property type="nucleotide sequence ID" value="NZ_LPUF01000001.1"/>
</dbReference>
<evidence type="ECO:0000313" key="5">
    <source>
        <dbReference type="Proteomes" id="UP000191980"/>
    </source>
</evidence>
<dbReference type="InterPro" id="IPR021844">
    <property type="entry name" value="Integr_conj_element_PFL4704"/>
</dbReference>
<comment type="similarity">
    <text evidence="1">Belongs to the bacterial secretin family.</text>
</comment>
<evidence type="ECO:0000313" key="4">
    <source>
        <dbReference type="EMBL" id="OQK17214.1"/>
    </source>
</evidence>
<accession>A0A1V8M6L0</accession>
<gene>
    <name evidence="4" type="ORF">AU255_04795</name>
</gene>
<name>A0A1V8M6L0_9GAMM</name>
<feature type="compositionally biased region" description="Low complexity" evidence="2">
    <location>
        <begin position="180"/>
        <end position="189"/>
    </location>
</feature>
<evidence type="ECO:0000256" key="2">
    <source>
        <dbReference type="SAM" id="MobiDB-lite"/>
    </source>
</evidence>
<dbReference type="EMBL" id="LPUF01000001">
    <property type="protein sequence ID" value="OQK17214.1"/>
    <property type="molecule type" value="Genomic_DNA"/>
</dbReference>
<organism evidence="4 5">
    <name type="scientific">Methyloprofundus sedimenti</name>
    <dbReference type="NCBI Taxonomy" id="1420851"/>
    <lineage>
        <taxon>Bacteria</taxon>
        <taxon>Pseudomonadati</taxon>
        <taxon>Pseudomonadota</taxon>
        <taxon>Gammaproteobacteria</taxon>
        <taxon>Methylococcales</taxon>
        <taxon>Methylococcaceae</taxon>
        <taxon>Methyloprofundus</taxon>
    </lineage>
</organism>
<dbReference type="GO" id="GO:0009306">
    <property type="term" value="P:protein secretion"/>
    <property type="evidence" value="ECO:0007669"/>
    <property type="project" value="InterPro"/>
</dbReference>
<dbReference type="AlphaFoldDB" id="A0A1V8M6L0"/>
<dbReference type="PANTHER" id="PTHR30332:SF17">
    <property type="entry name" value="TYPE IV PILIATION SYSTEM PROTEIN DR_0774-RELATED"/>
    <property type="match status" value="1"/>
</dbReference>
<dbReference type="InterPro" id="IPR050810">
    <property type="entry name" value="Bact_Secretion_Sys_Channel"/>
</dbReference>
<dbReference type="STRING" id="1420851.AU255_04795"/>
<keyword evidence="5" id="KW-1185">Reference proteome</keyword>
<dbReference type="PANTHER" id="PTHR30332">
    <property type="entry name" value="PROBABLE GENERAL SECRETION PATHWAY PROTEIN D"/>
    <property type="match status" value="1"/>
</dbReference>
<evidence type="ECO:0000256" key="1">
    <source>
        <dbReference type="RuleBase" id="RU004003"/>
    </source>
</evidence>
<dbReference type="Proteomes" id="UP000191980">
    <property type="component" value="Unassembled WGS sequence"/>
</dbReference>
<feature type="domain" description="Type II/III secretion system secretin-like" evidence="3">
    <location>
        <begin position="403"/>
        <end position="592"/>
    </location>
</feature>
<feature type="region of interest" description="Disordered" evidence="2">
    <location>
        <begin position="175"/>
        <end position="249"/>
    </location>
</feature>
<dbReference type="Pfam" id="PF00263">
    <property type="entry name" value="Secretin"/>
    <property type="match status" value="1"/>
</dbReference>
<comment type="caution">
    <text evidence="4">The sequence shown here is derived from an EMBL/GenBank/DDBJ whole genome shotgun (WGS) entry which is preliminary data.</text>
</comment>